<accession>A0A9E8ZA14</accession>
<evidence type="ECO:0000313" key="10">
    <source>
        <dbReference type="Proteomes" id="UP001163152"/>
    </source>
</evidence>
<evidence type="ECO:0000313" key="9">
    <source>
        <dbReference type="EMBL" id="WAL58047.1"/>
    </source>
</evidence>
<keyword evidence="3" id="KW-0813">Transport</keyword>
<dbReference type="Gene3D" id="1.10.3470.10">
    <property type="entry name" value="ABC transporter involved in vitamin B12 uptake, BtuC"/>
    <property type="match status" value="1"/>
</dbReference>
<keyword evidence="6 8" id="KW-1133">Transmembrane helix</keyword>
<evidence type="ECO:0000256" key="7">
    <source>
        <dbReference type="ARBA" id="ARBA00023136"/>
    </source>
</evidence>
<dbReference type="PANTHER" id="PTHR30472:SF1">
    <property type="entry name" value="FE(3+) DICITRATE TRANSPORT SYSTEM PERMEASE PROTEIN FECC-RELATED"/>
    <property type="match status" value="1"/>
</dbReference>
<keyword evidence="4" id="KW-1003">Cell membrane</keyword>
<dbReference type="AlphaFoldDB" id="A0A9E8ZA14"/>
<feature type="transmembrane region" description="Helical" evidence="8">
    <location>
        <begin position="203"/>
        <end position="223"/>
    </location>
</feature>
<evidence type="ECO:0000256" key="3">
    <source>
        <dbReference type="ARBA" id="ARBA00022448"/>
    </source>
</evidence>
<evidence type="ECO:0000256" key="8">
    <source>
        <dbReference type="SAM" id="Phobius"/>
    </source>
</evidence>
<gene>
    <name evidence="9" type="ORF">OXH18_12655</name>
</gene>
<dbReference type="Pfam" id="PF01032">
    <property type="entry name" value="FecCD"/>
    <property type="match status" value="1"/>
</dbReference>
<reference evidence="9" key="1">
    <citation type="submission" date="2022-12" db="EMBL/GenBank/DDBJ databases">
        <title>Polyphasic identification of a Novel Hot-Spring Cyanobacterium Ocullathermofonsia sinensis gen nov. sp. nov. and Genomic Insights on its Adaptations to the Thermal Habitat.</title>
        <authorList>
            <person name="Daroch M."/>
            <person name="Tang J."/>
            <person name="Jiang Y."/>
        </authorList>
    </citation>
    <scope>NUCLEOTIDE SEQUENCE</scope>
    <source>
        <strain evidence="9">PKUAC-SCTA174</strain>
    </source>
</reference>
<feature type="transmembrane region" description="Helical" evidence="8">
    <location>
        <begin position="249"/>
        <end position="279"/>
    </location>
</feature>
<dbReference type="CDD" id="cd06550">
    <property type="entry name" value="TM_ABC_iron-siderophores_like"/>
    <property type="match status" value="1"/>
</dbReference>
<dbReference type="PANTHER" id="PTHR30472">
    <property type="entry name" value="FERRIC ENTEROBACTIN TRANSPORT SYSTEM PERMEASE PROTEIN"/>
    <property type="match status" value="1"/>
</dbReference>
<evidence type="ECO:0000256" key="6">
    <source>
        <dbReference type="ARBA" id="ARBA00022989"/>
    </source>
</evidence>
<feature type="transmembrane region" description="Helical" evidence="8">
    <location>
        <begin position="291"/>
        <end position="313"/>
    </location>
</feature>
<keyword evidence="7 8" id="KW-0472">Membrane</keyword>
<feature type="transmembrane region" description="Helical" evidence="8">
    <location>
        <begin position="161"/>
        <end position="182"/>
    </location>
</feature>
<evidence type="ECO:0000256" key="2">
    <source>
        <dbReference type="ARBA" id="ARBA00007935"/>
    </source>
</evidence>
<keyword evidence="10" id="KW-1185">Reference proteome</keyword>
<evidence type="ECO:0000256" key="1">
    <source>
        <dbReference type="ARBA" id="ARBA00004651"/>
    </source>
</evidence>
<dbReference type="GO" id="GO:0005886">
    <property type="term" value="C:plasma membrane"/>
    <property type="evidence" value="ECO:0007669"/>
    <property type="project" value="UniProtKB-SubCell"/>
</dbReference>
<comment type="similarity">
    <text evidence="2">Belongs to the binding-protein-dependent transport system permease family. FecCD subfamily.</text>
</comment>
<dbReference type="FunFam" id="1.10.3470.10:FF:000001">
    <property type="entry name" value="Vitamin B12 ABC transporter permease BtuC"/>
    <property type="match status" value="1"/>
</dbReference>
<comment type="subcellular location">
    <subcellularLocation>
        <location evidence="1">Cell membrane</location>
        <topology evidence="1">Multi-pass membrane protein</topology>
    </subcellularLocation>
</comment>
<protein>
    <submittedName>
        <fullName evidence="9">Iron ABC transporter permease</fullName>
    </submittedName>
</protein>
<feature type="transmembrane region" description="Helical" evidence="8">
    <location>
        <begin position="319"/>
        <end position="337"/>
    </location>
</feature>
<dbReference type="Proteomes" id="UP001163152">
    <property type="component" value="Chromosome"/>
</dbReference>
<dbReference type="InterPro" id="IPR000522">
    <property type="entry name" value="ABC_transptr_permease_BtuC"/>
</dbReference>
<name>A0A9E8ZA14_9CYAN</name>
<evidence type="ECO:0000256" key="5">
    <source>
        <dbReference type="ARBA" id="ARBA00022692"/>
    </source>
</evidence>
<proteinExistence type="inferred from homology"/>
<keyword evidence="5 8" id="KW-0812">Transmembrane</keyword>
<dbReference type="KEGG" id="tsin:OXH18_12655"/>
<feature type="transmembrane region" description="Helical" evidence="8">
    <location>
        <begin position="20"/>
        <end position="43"/>
    </location>
</feature>
<feature type="transmembrane region" description="Helical" evidence="8">
    <location>
        <begin position="104"/>
        <end position="123"/>
    </location>
</feature>
<organism evidence="9 10">
    <name type="scientific">Thermocoleostomius sinensis A174</name>
    <dbReference type="NCBI Taxonomy" id="2016057"/>
    <lineage>
        <taxon>Bacteria</taxon>
        <taxon>Bacillati</taxon>
        <taxon>Cyanobacteriota</taxon>
        <taxon>Cyanophyceae</taxon>
        <taxon>Oculatellales</taxon>
        <taxon>Oculatellaceae</taxon>
        <taxon>Thermocoleostomius</taxon>
    </lineage>
</organism>
<dbReference type="EMBL" id="CP113797">
    <property type="protein sequence ID" value="WAL58047.1"/>
    <property type="molecule type" value="Genomic_DNA"/>
</dbReference>
<dbReference type="InterPro" id="IPR037294">
    <property type="entry name" value="ABC_BtuC-like"/>
</dbReference>
<sequence>MTLFLHQAKTTFRRSHALRLSGLVIGLCLLLICLVLSITLGAADLSLPTIWQALVAFDGSTDHLIITTVRLPRSLIAMTVGGALAVAGAITQGLTRNPLAAPDIIGINTGAALAVVAVTFWWGSASTNTYVWAAFLGGTIAAVVVYWLGSVGRGGLTPLKLILAGAALSYLLSSITTGILILSQRTLDEIRFWLAGSVAGRDIDTLLMVLPYILLGLAIALGLSRQITALTLGEEVAKGLGIRTVWVEALATVVVILLAGSSVALAGPIGFIGLIIPHVSRFFVGVDYRWLLPYAAIGGAILLLLADVGARIVVRPQELPVGIMTALIGAPFFIYLARRKVKG</sequence>
<dbReference type="GO" id="GO:0033214">
    <property type="term" value="P:siderophore-iron import into cell"/>
    <property type="evidence" value="ECO:0007669"/>
    <property type="project" value="TreeGrafter"/>
</dbReference>
<feature type="transmembrane region" description="Helical" evidence="8">
    <location>
        <begin position="130"/>
        <end position="149"/>
    </location>
</feature>
<dbReference type="RefSeq" id="WP_268607443.1">
    <property type="nucleotide sequence ID" value="NZ_CP113797.1"/>
</dbReference>
<dbReference type="GO" id="GO:0022857">
    <property type="term" value="F:transmembrane transporter activity"/>
    <property type="evidence" value="ECO:0007669"/>
    <property type="project" value="InterPro"/>
</dbReference>
<evidence type="ECO:0000256" key="4">
    <source>
        <dbReference type="ARBA" id="ARBA00022475"/>
    </source>
</evidence>
<dbReference type="SUPFAM" id="SSF81345">
    <property type="entry name" value="ABC transporter involved in vitamin B12 uptake, BtuC"/>
    <property type="match status" value="1"/>
</dbReference>